<name>A0A0D3E7Z7_BRAOL</name>
<evidence type="ECO:0000313" key="2">
    <source>
        <dbReference type="Proteomes" id="UP000032141"/>
    </source>
</evidence>
<dbReference type="HOGENOM" id="CLU_033858_6_0_1"/>
<proteinExistence type="predicted"/>
<protein>
    <submittedName>
        <fullName evidence="1">Uncharacterized protein</fullName>
    </submittedName>
</protein>
<dbReference type="EnsemblPlants" id="Bo9g076100.1">
    <property type="protein sequence ID" value="Bo9g076100.1"/>
    <property type="gene ID" value="Bo9g076100"/>
</dbReference>
<keyword evidence="2" id="KW-1185">Reference proteome</keyword>
<reference evidence="1 2" key="1">
    <citation type="journal article" date="2014" name="Genome Biol.">
        <title>Transcriptome and methylome profiling reveals relics of genome dominance in the mesopolyploid Brassica oleracea.</title>
        <authorList>
            <person name="Parkin I.A."/>
            <person name="Koh C."/>
            <person name="Tang H."/>
            <person name="Robinson S.J."/>
            <person name="Kagale S."/>
            <person name="Clarke W.E."/>
            <person name="Town C.D."/>
            <person name="Nixon J."/>
            <person name="Krishnakumar V."/>
            <person name="Bidwell S.L."/>
            <person name="Denoeud F."/>
            <person name="Belcram H."/>
            <person name="Links M.G."/>
            <person name="Just J."/>
            <person name="Clarke C."/>
            <person name="Bender T."/>
            <person name="Huebert T."/>
            <person name="Mason A.S."/>
            <person name="Pires J.C."/>
            <person name="Barker G."/>
            <person name="Moore J."/>
            <person name="Walley P.G."/>
            <person name="Manoli S."/>
            <person name="Batley J."/>
            <person name="Edwards D."/>
            <person name="Nelson M.N."/>
            <person name="Wang X."/>
            <person name="Paterson A.H."/>
            <person name="King G."/>
            <person name="Bancroft I."/>
            <person name="Chalhoub B."/>
            <person name="Sharpe A.G."/>
        </authorList>
    </citation>
    <scope>NUCLEOTIDE SEQUENCE</scope>
    <source>
        <strain evidence="1 2">cv. TO1000</strain>
    </source>
</reference>
<dbReference type="Proteomes" id="UP000032141">
    <property type="component" value="Chromosome C9"/>
</dbReference>
<reference evidence="1" key="2">
    <citation type="submission" date="2015-03" db="UniProtKB">
        <authorList>
            <consortium name="EnsemblPlants"/>
        </authorList>
    </citation>
    <scope>IDENTIFICATION</scope>
</reference>
<sequence>MPPPVPPPMAPPIVADIHPDLMVPPSSPYSQYTVEDILSLPGREGLPVIDPDRPDGTLWWGVDGCLGSDVTDTIKGYFSMPHPNWSKTPHYVRKTWFKIYA</sequence>
<dbReference type="Gramene" id="Bo9g076100.1">
    <property type="protein sequence ID" value="Bo9g076100.1"/>
    <property type="gene ID" value="Bo9g076100"/>
</dbReference>
<dbReference type="AlphaFoldDB" id="A0A0D3E7Z7"/>
<evidence type="ECO:0000313" key="1">
    <source>
        <dbReference type="EnsemblPlants" id="Bo9g076100.1"/>
    </source>
</evidence>
<organism evidence="1 2">
    <name type="scientific">Brassica oleracea var. oleracea</name>
    <dbReference type="NCBI Taxonomy" id="109376"/>
    <lineage>
        <taxon>Eukaryota</taxon>
        <taxon>Viridiplantae</taxon>
        <taxon>Streptophyta</taxon>
        <taxon>Embryophyta</taxon>
        <taxon>Tracheophyta</taxon>
        <taxon>Spermatophyta</taxon>
        <taxon>Magnoliopsida</taxon>
        <taxon>eudicotyledons</taxon>
        <taxon>Gunneridae</taxon>
        <taxon>Pentapetalae</taxon>
        <taxon>rosids</taxon>
        <taxon>malvids</taxon>
        <taxon>Brassicales</taxon>
        <taxon>Brassicaceae</taxon>
        <taxon>Brassiceae</taxon>
        <taxon>Brassica</taxon>
    </lineage>
</organism>
<accession>A0A0D3E7Z7</accession>